<evidence type="ECO:0000313" key="3">
    <source>
        <dbReference type="EMBL" id="KAF9453729.1"/>
    </source>
</evidence>
<organism evidence="3 4">
    <name type="scientific">Macrolepiota fuliginosa MF-IS2</name>
    <dbReference type="NCBI Taxonomy" id="1400762"/>
    <lineage>
        <taxon>Eukaryota</taxon>
        <taxon>Fungi</taxon>
        <taxon>Dikarya</taxon>
        <taxon>Basidiomycota</taxon>
        <taxon>Agaricomycotina</taxon>
        <taxon>Agaricomycetes</taxon>
        <taxon>Agaricomycetidae</taxon>
        <taxon>Agaricales</taxon>
        <taxon>Agaricineae</taxon>
        <taxon>Agaricaceae</taxon>
        <taxon>Macrolepiota</taxon>
    </lineage>
</organism>
<reference evidence="3" key="1">
    <citation type="submission" date="2020-11" db="EMBL/GenBank/DDBJ databases">
        <authorList>
            <consortium name="DOE Joint Genome Institute"/>
            <person name="Ahrendt S."/>
            <person name="Riley R."/>
            <person name="Andreopoulos W."/>
            <person name="Labutti K."/>
            <person name="Pangilinan J."/>
            <person name="Ruiz-Duenas F.J."/>
            <person name="Barrasa J.M."/>
            <person name="Sanchez-Garcia M."/>
            <person name="Camarero S."/>
            <person name="Miyauchi S."/>
            <person name="Serrano A."/>
            <person name="Linde D."/>
            <person name="Babiker R."/>
            <person name="Drula E."/>
            <person name="Ayuso-Fernandez I."/>
            <person name="Pacheco R."/>
            <person name="Padilla G."/>
            <person name="Ferreira P."/>
            <person name="Barriuso J."/>
            <person name="Kellner H."/>
            <person name="Castanera R."/>
            <person name="Alfaro M."/>
            <person name="Ramirez L."/>
            <person name="Pisabarro A.G."/>
            <person name="Kuo A."/>
            <person name="Tritt A."/>
            <person name="Lipzen A."/>
            <person name="He G."/>
            <person name="Yan M."/>
            <person name="Ng V."/>
            <person name="Cullen D."/>
            <person name="Martin F."/>
            <person name="Rosso M.-N."/>
            <person name="Henrissat B."/>
            <person name="Hibbett D."/>
            <person name="Martinez A.T."/>
            <person name="Grigoriev I.V."/>
        </authorList>
    </citation>
    <scope>NUCLEOTIDE SEQUENCE</scope>
    <source>
        <strain evidence="3">MF-IS2</strain>
    </source>
</reference>
<name>A0A9P6CA18_9AGAR</name>
<gene>
    <name evidence="3" type="ORF">P691DRAFT_771276</name>
</gene>
<evidence type="ECO:0000256" key="1">
    <source>
        <dbReference type="SAM" id="MobiDB-lite"/>
    </source>
</evidence>
<dbReference type="AlphaFoldDB" id="A0A9P6CA18"/>
<sequence>MQLKPSFVLLVTLASAGTISALPVDGATEASDRASDIGVDRAVSMGFDRQARGFYEGLDACDVLEELQTRDFDDLEIRELDYLEGLEARAQSKISKMPKPRPPRPISAKRHAQIGGRPKPGPRPGPKPPTPNPGPKPGPSIEINPSIPIDPWQFLNQNQQQQPSLVAQDVEGRAPRGGRPRPGSKPNTKPGTPGRPGIEINPGIGIPIDPFQILNPGQPAPAIMIPRRAGGGQKLAPKPGPKPGPKPATKPPGGGPRVNPPTIGIEPIIPLPPLFPPALPAPTLTA</sequence>
<feature type="region of interest" description="Disordered" evidence="1">
    <location>
        <begin position="91"/>
        <end position="149"/>
    </location>
</feature>
<feature type="chain" id="PRO_5040410803" evidence="2">
    <location>
        <begin position="22"/>
        <end position="286"/>
    </location>
</feature>
<comment type="caution">
    <text evidence="3">The sequence shown here is derived from an EMBL/GenBank/DDBJ whole genome shotgun (WGS) entry which is preliminary data.</text>
</comment>
<dbReference type="OrthoDB" id="5600491at2759"/>
<keyword evidence="2" id="KW-0732">Signal</keyword>
<dbReference type="Proteomes" id="UP000807342">
    <property type="component" value="Unassembled WGS sequence"/>
</dbReference>
<feature type="compositionally biased region" description="Pro residues" evidence="1">
    <location>
        <begin position="119"/>
        <end position="138"/>
    </location>
</feature>
<keyword evidence="4" id="KW-1185">Reference proteome</keyword>
<feature type="compositionally biased region" description="Pro residues" evidence="1">
    <location>
        <begin position="238"/>
        <end position="254"/>
    </location>
</feature>
<evidence type="ECO:0000313" key="4">
    <source>
        <dbReference type="Proteomes" id="UP000807342"/>
    </source>
</evidence>
<feature type="compositionally biased region" description="Low complexity" evidence="1">
    <location>
        <begin position="195"/>
        <end position="210"/>
    </location>
</feature>
<feature type="region of interest" description="Disordered" evidence="1">
    <location>
        <begin position="170"/>
        <end position="286"/>
    </location>
</feature>
<accession>A0A9P6CA18</accession>
<evidence type="ECO:0000256" key="2">
    <source>
        <dbReference type="SAM" id="SignalP"/>
    </source>
</evidence>
<proteinExistence type="predicted"/>
<feature type="compositionally biased region" description="Pro residues" evidence="1">
    <location>
        <begin position="269"/>
        <end position="280"/>
    </location>
</feature>
<protein>
    <submittedName>
        <fullName evidence="3">Uncharacterized protein</fullName>
    </submittedName>
</protein>
<feature type="signal peptide" evidence="2">
    <location>
        <begin position="1"/>
        <end position="21"/>
    </location>
</feature>
<dbReference type="EMBL" id="MU151059">
    <property type="protein sequence ID" value="KAF9453729.1"/>
    <property type="molecule type" value="Genomic_DNA"/>
</dbReference>
<feature type="compositionally biased region" description="Basic residues" evidence="1">
    <location>
        <begin position="96"/>
        <end position="112"/>
    </location>
</feature>